<dbReference type="OrthoDB" id="9796085at2"/>
<evidence type="ECO:0000313" key="2">
    <source>
        <dbReference type="Proteomes" id="UP000287156"/>
    </source>
</evidence>
<dbReference type="Pfam" id="PF04199">
    <property type="entry name" value="Cyclase"/>
    <property type="match status" value="1"/>
</dbReference>
<dbReference type="GO" id="GO:0019441">
    <property type="term" value="P:L-tryptophan catabolic process to kynurenine"/>
    <property type="evidence" value="ECO:0007669"/>
    <property type="project" value="InterPro"/>
</dbReference>
<dbReference type="EMBL" id="QYTV02000001">
    <property type="protein sequence ID" value="RST77490.1"/>
    <property type="molecule type" value="Genomic_DNA"/>
</dbReference>
<organism evidence="1 2">
    <name type="scientific">Siminovitchia acidinfaciens</name>
    <dbReference type="NCBI Taxonomy" id="2321395"/>
    <lineage>
        <taxon>Bacteria</taxon>
        <taxon>Bacillati</taxon>
        <taxon>Bacillota</taxon>
        <taxon>Bacilli</taxon>
        <taxon>Bacillales</taxon>
        <taxon>Bacillaceae</taxon>
        <taxon>Siminovitchia</taxon>
    </lineage>
</organism>
<comment type="caution">
    <text evidence="1">The sequence shown here is derived from an EMBL/GenBank/DDBJ whole genome shotgun (WGS) entry which is preliminary data.</text>
</comment>
<dbReference type="SUPFAM" id="SSF102198">
    <property type="entry name" value="Putative cyclase"/>
    <property type="match status" value="1"/>
</dbReference>
<gene>
    <name evidence="1" type="ORF">D4T97_003125</name>
</gene>
<dbReference type="RefSeq" id="WP_126047537.1">
    <property type="nucleotide sequence ID" value="NZ_QYTV02000001.1"/>
</dbReference>
<reference evidence="1" key="1">
    <citation type="submission" date="2018-12" db="EMBL/GenBank/DDBJ databases">
        <authorList>
            <person name="Sun L."/>
            <person name="Chen Z."/>
        </authorList>
    </citation>
    <scope>NUCLEOTIDE SEQUENCE [LARGE SCALE GENOMIC DNA]</scope>
    <source>
        <strain evidence="1">3-2-2</strain>
    </source>
</reference>
<dbReference type="Gene3D" id="3.50.30.50">
    <property type="entry name" value="Putative cyclase"/>
    <property type="match status" value="1"/>
</dbReference>
<dbReference type="InterPro" id="IPR007325">
    <property type="entry name" value="KFase/CYL"/>
</dbReference>
<keyword evidence="2" id="KW-1185">Reference proteome</keyword>
<name>A0A429Y7V6_9BACI</name>
<accession>A0A429Y7V6</accession>
<proteinExistence type="predicted"/>
<dbReference type="GO" id="GO:0004061">
    <property type="term" value="F:arylformamidase activity"/>
    <property type="evidence" value="ECO:0007669"/>
    <property type="project" value="InterPro"/>
</dbReference>
<protein>
    <submittedName>
        <fullName evidence="1">Cyclase family protein</fullName>
    </submittedName>
</protein>
<dbReference type="PANTHER" id="PTHR31118:SF12">
    <property type="entry name" value="CYCLASE-LIKE PROTEIN 2"/>
    <property type="match status" value="1"/>
</dbReference>
<sequence>MVTSIVVQETKKTYVDFTKALEDGMQVYPGEPEVNIEYRQTGQYATVALSMSSHSGTSIDTPKHIIPDGKTLDEYPFDTWNSHGVIISFAEFGRRDVVEPVDFEKVTAEIRDQLPGSFVFIHTGWDRHWGEDEYFNHPYISKASCDWLVEQGVALVGIDAPNVDASWNNEDIAHTTLLENDVIVVENVYDLNSVMSAGQAYQELDDAWVVPLKVAKSDGAPARVFASLKK</sequence>
<evidence type="ECO:0000313" key="1">
    <source>
        <dbReference type="EMBL" id="RST77490.1"/>
    </source>
</evidence>
<dbReference type="AlphaFoldDB" id="A0A429Y7V6"/>
<dbReference type="InterPro" id="IPR037175">
    <property type="entry name" value="KFase_sf"/>
</dbReference>
<dbReference type="PANTHER" id="PTHR31118">
    <property type="entry name" value="CYCLASE-LIKE PROTEIN 2"/>
    <property type="match status" value="1"/>
</dbReference>
<dbReference type="Proteomes" id="UP000287156">
    <property type="component" value="Unassembled WGS sequence"/>
</dbReference>